<name>A0ACC3YI69_COLTU</name>
<sequence length="1202" mass="134854">MFFTGDDDELDSKACTRSTIRDSRSTWESPLTFDDNNRSGEEALGARLEIYDHFESIKEQHQELHASILLEPGYKSLAAFACKWYNVPSIEDLIHFVTDSDGVYDTNSASDKTTRPCRQDFQIAVICALRLEYDAVALAFDESWDEDEHEVETAIWDYSMKKIGRIGSHNVVLALLPQTGKASVASATVGLRLVYPKLKLAVLTGICSGVPSPGTNKEILLGDVIISKSIVQYEGGQFARNHTVENNLGRTNKVTRFLLATFETHLGLNDLQRRTAQILAQIQQRAKSNGHRTLYNCPPATEDKLFEPVYLHRHRDQRMCSCNESGACSSARITSCEQLQCDVGRLVPRERLERKISQEKEGYTTLLQEPRIFFGHIGSGEAVMKSGEQRDRIAEEHSIIAFEMEGAGVSEEIPCIVIKAVCDYADSHMKKKWYAFAAAAAASTMKAFLERYPQTDAPSAARTWFLVPYSENPDFVGRGDVLETIRQRLRRSQSQTTTPGSRVAVYGLGGIGKTQAALAYVYWLKDARPDVSVFWVHASNAQRFHQAFASIAKECNIPGCDDPKADLLMLTKKWLEDKERNQWLMVVDNADDTQLFFHAGHASDVLTGTTEAEGNLGRYIPVCAHGSILITTRDKQLGARLALGKPPIEISRMAYNEATQLLRLMLDDDTISTAETSLLSARLEHLPLALAQAASYIQENSMSINDYIRILDESNTGLVDCLSEPFEASGRDSETSHTLTATWVISFEQIERQHPLASEVLSLISLFDCQAIPKDFVVDYCRRRKSKMPEANQAVELVKAFGILKAFSFVSEVDNQSVDMHRLIQVVTRKWLVSRGRMSEFTMQALQTVSSAYPFGQHETRDLCLQYLPHANAVLENASADLEDGQVARASLLHNVAGYFFYRGQWKDAELSQAQAVNMRKQVLGDKHPDTLSSMANLASTYRNQGRWKDAEELFVRVMETRKRVLGEDHPDTLSSMANLASTYRNQGRWKESEELEVQVLDTSSTVLGENHPNTLRSMTSLALTYQDQGRWKEAEELFMQVIDASSVILGEEHPDMLRTKTSLASTYQIQGRWKEAEELLLRVVETSSAVLGEDHPSTLSSMANLASTYSNQGRWKDAEELFVRVMETRKRVLGEDHPDTLSSMNNLANTWKSQGRSEDAVQLMRDCVLRQQKLLGSHHPDAESSLSTLMEWEESSQAETS</sequence>
<accession>A0ACC3YI69</accession>
<protein>
    <submittedName>
        <fullName evidence="1">Kinesin light chain</fullName>
    </submittedName>
</protein>
<dbReference type="EMBL" id="VUJX02000010">
    <property type="protein sequence ID" value="KAL0931583.1"/>
    <property type="molecule type" value="Genomic_DNA"/>
</dbReference>
<gene>
    <name evidence="1" type="ORF">CTRU02_214318</name>
</gene>
<organism evidence="1 2">
    <name type="scientific">Colletotrichum truncatum</name>
    <name type="common">Anthracnose fungus</name>
    <name type="synonym">Colletotrichum capsici</name>
    <dbReference type="NCBI Taxonomy" id="5467"/>
    <lineage>
        <taxon>Eukaryota</taxon>
        <taxon>Fungi</taxon>
        <taxon>Dikarya</taxon>
        <taxon>Ascomycota</taxon>
        <taxon>Pezizomycotina</taxon>
        <taxon>Sordariomycetes</taxon>
        <taxon>Hypocreomycetidae</taxon>
        <taxon>Glomerellales</taxon>
        <taxon>Glomerellaceae</taxon>
        <taxon>Colletotrichum</taxon>
        <taxon>Colletotrichum truncatum species complex</taxon>
    </lineage>
</organism>
<dbReference type="Proteomes" id="UP000805649">
    <property type="component" value="Unassembled WGS sequence"/>
</dbReference>
<comment type="caution">
    <text evidence="1">The sequence shown here is derived from an EMBL/GenBank/DDBJ whole genome shotgun (WGS) entry which is preliminary data.</text>
</comment>
<keyword evidence="2" id="KW-1185">Reference proteome</keyword>
<reference evidence="1 2" key="1">
    <citation type="journal article" date="2020" name="Phytopathology">
        <title>Genome Sequence Resources of Colletotrichum truncatum, C. plurivorum, C. musicola, and C. sojae: Four Species Pathogenic to Soybean (Glycine max).</title>
        <authorList>
            <person name="Rogerio F."/>
            <person name="Boufleur T.R."/>
            <person name="Ciampi-Guillardi M."/>
            <person name="Sukno S.A."/>
            <person name="Thon M.R."/>
            <person name="Massola Junior N.S."/>
            <person name="Baroncelli R."/>
        </authorList>
    </citation>
    <scope>NUCLEOTIDE SEQUENCE [LARGE SCALE GENOMIC DNA]</scope>
    <source>
        <strain evidence="1 2">CMES1059</strain>
    </source>
</reference>
<evidence type="ECO:0000313" key="2">
    <source>
        <dbReference type="Proteomes" id="UP000805649"/>
    </source>
</evidence>
<evidence type="ECO:0000313" key="1">
    <source>
        <dbReference type="EMBL" id="KAL0931583.1"/>
    </source>
</evidence>
<proteinExistence type="predicted"/>